<dbReference type="Gene3D" id="3.90.70.10">
    <property type="entry name" value="Cysteine proteinases"/>
    <property type="match status" value="1"/>
</dbReference>
<keyword evidence="3" id="KW-1185">Reference proteome</keyword>
<name>A0A166W6K3_9AGAM</name>
<dbReference type="EMBL" id="KV417482">
    <property type="protein sequence ID" value="KZP33440.1"/>
    <property type="molecule type" value="Genomic_DNA"/>
</dbReference>
<dbReference type="Proteomes" id="UP000076532">
    <property type="component" value="Unassembled WGS sequence"/>
</dbReference>
<dbReference type="AlphaFoldDB" id="A0A166W6K3"/>
<proteinExistence type="predicted"/>
<protein>
    <recommendedName>
        <fullName evidence="4">Peptidase C19 ubiquitin carboxyl-terminal hydrolase domain-containing protein</fullName>
    </recommendedName>
</protein>
<dbReference type="OrthoDB" id="429671at2759"/>
<evidence type="ECO:0000313" key="2">
    <source>
        <dbReference type="EMBL" id="KZP33440.1"/>
    </source>
</evidence>
<gene>
    <name evidence="2" type="ORF">FIBSPDRAFT_943254</name>
</gene>
<dbReference type="InterPro" id="IPR038765">
    <property type="entry name" value="Papain-like_cys_pep_sf"/>
</dbReference>
<reference evidence="2 3" key="1">
    <citation type="journal article" date="2016" name="Mol. Biol. Evol.">
        <title>Comparative Genomics of Early-Diverging Mushroom-Forming Fungi Provides Insights into the Origins of Lignocellulose Decay Capabilities.</title>
        <authorList>
            <person name="Nagy L.G."/>
            <person name="Riley R."/>
            <person name="Tritt A."/>
            <person name="Adam C."/>
            <person name="Daum C."/>
            <person name="Floudas D."/>
            <person name="Sun H."/>
            <person name="Yadav J.S."/>
            <person name="Pangilinan J."/>
            <person name="Larsson K.H."/>
            <person name="Matsuura K."/>
            <person name="Barry K."/>
            <person name="Labutti K."/>
            <person name="Kuo R."/>
            <person name="Ohm R.A."/>
            <person name="Bhattacharya S.S."/>
            <person name="Shirouzu T."/>
            <person name="Yoshinaga Y."/>
            <person name="Martin F.M."/>
            <person name="Grigoriev I.V."/>
            <person name="Hibbett D.S."/>
        </authorList>
    </citation>
    <scope>NUCLEOTIDE SEQUENCE [LARGE SCALE GENOMIC DNA]</scope>
    <source>
        <strain evidence="2 3">CBS 109695</strain>
    </source>
</reference>
<feature type="region of interest" description="Disordered" evidence="1">
    <location>
        <begin position="89"/>
        <end position="108"/>
    </location>
</feature>
<accession>A0A166W6K3</accession>
<organism evidence="2 3">
    <name type="scientific">Athelia psychrophila</name>
    <dbReference type="NCBI Taxonomy" id="1759441"/>
    <lineage>
        <taxon>Eukaryota</taxon>
        <taxon>Fungi</taxon>
        <taxon>Dikarya</taxon>
        <taxon>Basidiomycota</taxon>
        <taxon>Agaricomycotina</taxon>
        <taxon>Agaricomycetes</taxon>
        <taxon>Agaricomycetidae</taxon>
        <taxon>Atheliales</taxon>
        <taxon>Atheliaceae</taxon>
        <taxon>Athelia</taxon>
    </lineage>
</organism>
<feature type="compositionally biased region" description="Basic and acidic residues" evidence="1">
    <location>
        <begin position="96"/>
        <end position="108"/>
    </location>
</feature>
<sequence length="108" mass="11993">MALIVLDQREQIHTVKNALQYISAPSSVQVPTRPGVIIDANQQVHIKAVPPVFVLHMKRFLYDAKVNGMANIGKQVSFGPELEISPETMAGAEDSALERHADTRWCRT</sequence>
<dbReference type="STRING" id="436010.A0A166W6K3"/>
<evidence type="ECO:0000313" key="3">
    <source>
        <dbReference type="Proteomes" id="UP000076532"/>
    </source>
</evidence>
<evidence type="ECO:0008006" key="4">
    <source>
        <dbReference type="Google" id="ProtNLM"/>
    </source>
</evidence>
<dbReference type="SUPFAM" id="SSF54001">
    <property type="entry name" value="Cysteine proteinases"/>
    <property type="match status" value="1"/>
</dbReference>
<evidence type="ECO:0000256" key="1">
    <source>
        <dbReference type="SAM" id="MobiDB-lite"/>
    </source>
</evidence>